<gene>
    <name evidence="6 9" type="primary">map</name>
    <name evidence="9" type="ORF">D7V32_01670</name>
</gene>
<name>A0A3A8EGD4_9GAMM</name>
<organism evidence="9 10">
    <name type="scientific">Acinetobacter tianfuensis</name>
    <dbReference type="NCBI Taxonomy" id="2419603"/>
    <lineage>
        <taxon>Bacteria</taxon>
        <taxon>Pseudomonadati</taxon>
        <taxon>Pseudomonadota</taxon>
        <taxon>Gammaproteobacteria</taxon>
        <taxon>Moraxellales</taxon>
        <taxon>Moraxellaceae</taxon>
        <taxon>Acinetobacter</taxon>
    </lineage>
</organism>
<feature type="binding site" evidence="6">
    <location>
        <position position="111"/>
    </location>
    <ligand>
        <name>a divalent metal cation</name>
        <dbReference type="ChEBI" id="CHEBI:60240"/>
        <label>1</label>
    </ligand>
</feature>
<dbReference type="PANTHER" id="PTHR43330">
    <property type="entry name" value="METHIONINE AMINOPEPTIDASE"/>
    <property type="match status" value="1"/>
</dbReference>
<dbReference type="SUPFAM" id="SSF55920">
    <property type="entry name" value="Creatinase/aminopeptidase"/>
    <property type="match status" value="1"/>
</dbReference>
<dbReference type="OrthoDB" id="9802055at2"/>
<evidence type="ECO:0000256" key="1">
    <source>
        <dbReference type="ARBA" id="ARBA00002521"/>
    </source>
</evidence>
<comment type="function">
    <text evidence="1 6">Removes the N-terminal methionine from nascent proteins. The N-terminal methionine is often cleaved when the second residue in the primary sequence is small and uncharged (Met-Ala-, Cys, Gly, Pro, Ser, Thr, or Val). Requires deformylation of the N(alpha)-formylated initiator methionine before it can be hydrolyzed.</text>
</comment>
<feature type="binding site" evidence="6">
    <location>
        <position position="207"/>
    </location>
    <ligand>
        <name>a divalent metal cation</name>
        <dbReference type="ChEBI" id="CHEBI:60240"/>
        <label>2</label>
        <note>catalytic</note>
    </ligand>
</feature>
<feature type="binding site" evidence="6">
    <location>
        <position position="174"/>
    </location>
    <ligand>
        <name>a divalent metal cation</name>
        <dbReference type="ChEBI" id="CHEBI:60240"/>
        <label>2</label>
        <note>catalytic</note>
    </ligand>
</feature>
<dbReference type="PROSITE" id="PS00680">
    <property type="entry name" value="MAP_1"/>
    <property type="match status" value="1"/>
</dbReference>
<protein>
    <recommendedName>
        <fullName evidence="6 7">Methionine aminopeptidase</fullName>
        <shortName evidence="6">MAP</shortName>
        <shortName evidence="6">MetAP</shortName>
        <ecNumber evidence="6 7">3.4.11.18</ecNumber>
    </recommendedName>
    <alternativeName>
        <fullName evidence="6">Peptidase M</fullName>
    </alternativeName>
</protein>
<reference evidence="9 10" key="1">
    <citation type="submission" date="2018-09" db="EMBL/GenBank/DDBJ databases">
        <title>The draft genome of Acinetobacter spp. strains.</title>
        <authorList>
            <person name="Qin J."/>
            <person name="Feng Y."/>
            <person name="Zong Z."/>
        </authorList>
    </citation>
    <scope>NUCLEOTIDE SEQUENCE [LARGE SCALE GENOMIC DNA]</scope>
    <source>
        <strain evidence="9 10">WCHAc060012</strain>
    </source>
</reference>
<dbReference type="InterPro" id="IPR002467">
    <property type="entry name" value="Pept_M24A_MAP1"/>
</dbReference>
<dbReference type="InterPro" id="IPR001714">
    <property type="entry name" value="Pept_M24_MAP"/>
</dbReference>
<sequence>MKASNITIKTEQDLEKLRISGRLAAQVLEMIGEHVKPGVTTEYLDDLCNDFIVNTLKVIPANIGYHGYTKTTCISPNEMVCHGIPSADMLLKDGDIINIDVAIIKDGYFGDTSRMYYVGSVKPEAKRLVDTTYEAMVAGIHAVKPGATLGDVGYAIQSVAHREGYSVVREYCGHGIGKIYHEQPSVLHYGQPGQGLVLLEGMVFTIEPMINAGKARTKELKDGWGVVTADSSLSAQWEHMIAVTAEGFEVLSPWPEGTGSYPEI</sequence>
<evidence type="ECO:0000313" key="10">
    <source>
        <dbReference type="Proteomes" id="UP000282388"/>
    </source>
</evidence>
<comment type="similarity">
    <text evidence="6">Belongs to the peptidase M24A family. Methionine aminopeptidase type 1 subfamily.</text>
</comment>
<dbReference type="GO" id="GO:0004239">
    <property type="term" value="F:initiator methionyl aminopeptidase activity"/>
    <property type="evidence" value="ECO:0007669"/>
    <property type="project" value="UniProtKB-UniRule"/>
</dbReference>
<dbReference type="NCBIfam" id="TIGR00500">
    <property type="entry name" value="met_pdase_I"/>
    <property type="match status" value="1"/>
</dbReference>
<feature type="binding site" evidence="6">
    <location>
        <position position="111"/>
    </location>
    <ligand>
        <name>a divalent metal cation</name>
        <dbReference type="ChEBI" id="CHEBI:60240"/>
        <label>2</label>
        <note>catalytic</note>
    </ligand>
</feature>
<keyword evidence="10" id="KW-1185">Reference proteome</keyword>
<dbReference type="GO" id="GO:0070006">
    <property type="term" value="F:metalloaminopeptidase activity"/>
    <property type="evidence" value="ECO:0007669"/>
    <property type="project" value="UniProtKB-UniRule"/>
</dbReference>
<keyword evidence="3 6" id="KW-0645">Protease</keyword>
<keyword evidence="4 6" id="KW-0479">Metal-binding</keyword>
<dbReference type="InterPro" id="IPR036005">
    <property type="entry name" value="Creatinase/aminopeptidase-like"/>
</dbReference>
<feature type="domain" description="Peptidase M24" evidence="8">
    <location>
        <begin position="15"/>
        <end position="245"/>
    </location>
</feature>
<keyword evidence="5 6" id="KW-0378">Hydrolase</keyword>
<dbReference type="RefSeq" id="WP_120401193.1">
    <property type="nucleotide sequence ID" value="NZ_RAXV01000002.1"/>
</dbReference>
<feature type="binding site" evidence="6">
    <location>
        <position position="238"/>
    </location>
    <ligand>
        <name>a divalent metal cation</name>
        <dbReference type="ChEBI" id="CHEBI:60240"/>
        <label>2</label>
        <note>catalytic</note>
    </ligand>
</feature>
<dbReference type="EC" id="3.4.11.18" evidence="6 7"/>
<accession>A0A3A8EGD4</accession>
<comment type="subunit">
    <text evidence="6">Monomer.</text>
</comment>
<feature type="binding site" evidence="6">
    <location>
        <position position="238"/>
    </location>
    <ligand>
        <name>a divalent metal cation</name>
        <dbReference type="ChEBI" id="CHEBI:60240"/>
        <label>1</label>
    </ligand>
</feature>
<proteinExistence type="inferred from homology"/>
<dbReference type="EMBL" id="RAXV01000002">
    <property type="protein sequence ID" value="RKG33987.1"/>
    <property type="molecule type" value="Genomic_DNA"/>
</dbReference>
<dbReference type="Proteomes" id="UP000282388">
    <property type="component" value="Unassembled WGS sequence"/>
</dbReference>
<evidence type="ECO:0000256" key="3">
    <source>
        <dbReference type="ARBA" id="ARBA00022670"/>
    </source>
</evidence>
<keyword evidence="2 6" id="KW-0031">Aminopeptidase</keyword>
<feature type="binding site" evidence="6">
    <location>
        <position position="100"/>
    </location>
    <ligand>
        <name>a divalent metal cation</name>
        <dbReference type="ChEBI" id="CHEBI:60240"/>
        <label>1</label>
    </ligand>
</feature>
<evidence type="ECO:0000256" key="7">
    <source>
        <dbReference type="RuleBase" id="RU003653"/>
    </source>
</evidence>
<evidence type="ECO:0000256" key="4">
    <source>
        <dbReference type="ARBA" id="ARBA00022723"/>
    </source>
</evidence>
<comment type="catalytic activity">
    <reaction evidence="6 7">
        <text>Release of N-terminal amino acids, preferentially methionine, from peptides and arylamides.</text>
        <dbReference type="EC" id="3.4.11.18"/>
    </reaction>
</comment>
<feature type="binding site" evidence="6">
    <location>
        <position position="82"/>
    </location>
    <ligand>
        <name>substrate</name>
    </ligand>
</feature>
<dbReference type="GO" id="GO:0046872">
    <property type="term" value="F:metal ion binding"/>
    <property type="evidence" value="ECO:0007669"/>
    <property type="project" value="UniProtKB-UniRule"/>
</dbReference>
<evidence type="ECO:0000259" key="8">
    <source>
        <dbReference type="Pfam" id="PF00557"/>
    </source>
</evidence>
<evidence type="ECO:0000256" key="6">
    <source>
        <dbReference type="HAMAP-Rule" id="MF_01974"/>
    </source>
</evidence>
<dbReference type="InterPro" id="IPR000994">
    <property type="entry name" value="Pept_M24"/>
</dbReference>
<evidence type="ECO:0000256" key="2">
    <source>
        <dbReference type="ARBA" id="ARBA00022438"/>
    </source>
</evidence>
<dbReference type="HAMAP" id="MF_01974">
    <property type="entry name" value="MetAP_1"/>
    <property type="match status" value="1"/>
</dbReference>
<feature type="binding site" evidence="6">
    <location>
        <position position="181"/>
    </location>
    <ligand>
        <name>substrate</name>
    </ligand>
</feature>
<dbReference type="Pfam" id="PF00557">
    <property type="entry name" value="Peptidase_M24"/>
    <property type="match status" value="1"/>
</dbReference>
<comment type="caution">
    <text evidence="9">The sequence shown here is derived from an EMBL/GenBank/DDBJ whole genome shotgun (WGS) entry which is preliminary data.</text>
</comment>
<dbReference type="PRINTS" id="PR00599">
    <property type="entry name" value="MAPEPTIDASE"/>
</dbReference>
<dbReference type="GO" id="GO:0006508">
    <property type="term" value="P:proteolysis"/>
    <property type="evidence" value="ECO:0007669"/>
    <property type="project" value="UniProtKB-KW"/>
</dbReference>
<evidence type="ECO:0000256" key="5">
    <source>
        <dbReference type="ARBA" id="ARBA00022801"/>
    </source>
</evidence>
<dbReference type="AlphaFoldDB" id="A0A3A8EGD4"/>
<dbReference type="GO" id="GO:0005829">
    <property type="term" value="C:cytosol"/>
    <property type="evidence" value="ECO:0007669"/>
    <property type="project" value="TreeGrafter"/>
</dbReference>
<evidence type="ECO:0000313" key="9">
    <source>
        <dbReference type="EMBL" id="RKG33987.1"/>
    </source>
</evidence>
<dbReference type="PANTHER" id="PTHR43330:SF27">
    <property type="entry name" value="METHIONINE AMINOPEPTIDASE"/>
    <property type="match status" value="1"/>
</dbReference>
<comment type="cofactor">
    <cofactor evidence="6">
        <name>Co(2+)</name>
        <dbReference type="ChEBI" id="CHEBI:48828"/>
    </cofactor>
    <cofactor evidence="6">
        <name>Zn(2+)</name>
        <dbReference type="ChEBI" id="CHEBI:29105"/>
    </cofactor>
    <cofactor evidence="6">
        <name>Mn(2+)</name>
        <dbReference type="ChEBI" id="CHEBI:29035"/>
    </cofactor>
    <cofactor evidence="6">
        <name>Fe(2+)</name>
        <dbReference type="ChEBI" id="CHEBI:29033"/>
    </cofactor>
    <text evidence="6">Binds 2 divalent metal cations per subunit. Has a high-affinity and a low affinity metal-binding site. The true nature of the physiological cofactor is under debate. The enzyme is active with cobalt, zinc, manganese or divalent iron ions. Most likely, methionine aminopeptidases function as mononuclear Fe(2+)-metalloproteases under physiological conditions, and the catalytically relevant metal-binding site has been assigned to the histidine-containing high-affinity site.</text>
</comment>
<dbReference type="Gene3D" id="3.90.230.10">
    <property type="entry name" value="Creatinase/methionine aminopeptidase superfamily"/>
    <property type="match status" value="1"/>
</dbReference>
<dbReference type="CDD" id="cd01086">
    <property type="entry name" value="MetAP1"/>
    <property type="match status" value="1"/>
</dbReference>